<accession>A0A9P0TR58</accession>
<dbReference type="Proteomes" id="UP001152562">
    <property type="component" value="Unassembled WGS sequence"/>
</dbReference>
<comment type="caution">
    <text evidence="1">The sequence shown here is derived from an EMBL/GenBank/DDBJ whole genome shotgun (WGS) entry which is preliminary data.</text>
</comment>
<name>A0A9P0TR58_PIEBR</name>
<dbReference type="AlphaFoldDB" id="A0A9P0TR58"/>
<sequence>MNDDLSDCDIEIDDKIRLPIVTCRNASTEPTIPTDLTPYQARILETEDEQNDLVLRDFVPSDCFDLIRQETDRFLQDKERLLLGMEDRLLLLQTRHVSSTFFIR</sequence>
<protein>
    <submittedName>
        <fullName evidence="1">Uncharacterized protein</fullName>
    </submittedName>
</protein>
<evidence type="ECO:0000313" key="2">
    <source>
        <dbReference type="Proteomes" id="UP001152562"/>
    </source>
</evidence>
<dbReference type="EMBL" id="CALOZG010000029">
    <property type="protein sequence ID" value="CAH4033381.1"/>
    <property type="molecule type" value="Genomic_DNA"/>
</dbReference>
<keyword evidence="2" id="KW-1185">Reference proteome</keyword>
<proteinExistence type="predicted"/>
<gene>
    <name evidence="1" type="ORF">PIBRA_LOCUS9674</name>
</gene>
<evidence type="ECO:0000313" key="1">
    <source>
        <dbReference type="EMBL" id="CAH4033381.1"/>
    </source>
</evidence>
<reference evidence="1" key="1">
    <citation type="submission" date="2022-05" db="EMBL/GenBank/DDBJ databases">
        <authorList>
            <person name="Okamura Y."/>
        </authorList>
    </citation>
    <scope>NUCLEOTIDE SEQUENCE</scope>
</reference>
<organism evidence="1 2">
    <name type="scientific">Pieris brassicae</name>
    <name type="common">White butterfly</name>
    <name type="synonym">Large white butterfly</name>
    <dbReference type="NCBI Taxonomy" id="7116"/>
    <lineage>
        <taxon>Eukaryota</taxon>
        <taxon>Metazoa</taxon>
        <taxon>Ecdysozoa</taxon>
        <taxon>Arthropoda</taxon>
        <taxon>Hexapoda</taxon>
        <taxon>Insecta</taxon>
        <taxon>Pterygota</taxon>
        <taxon>Neoptera</taxon>
        <taxon>Endopterygota</taxon>
        <taxon>Lepidoptera</taxon>
        <taxon>Glossata</taxon>
        <taxon>Ditrysia</taxon>
        <taxon>Papilionoidea</taxon>
        <taxon>Pieridae</taxon>
        <taxon>Pierinae</taxon>
        <taxon>Pieris</taxon>
    </lineage>
</organism>